<name>A0A2N0P4I4_9GLOM</name>
<gene>
    <name evidence="1" type="ORF">RhiirA5_381496</name>
</gene>
<organism evidence="1 2">
    <name type="scientific">Rhizophagus irregularis</name>
    <dbReference type="NCBI Taxonomy" id="588596"/>
    <lineage>
        <taxon>Eukaryota</taxon>
        <taxon>Fungi</taxon>
        <taxon>Fungi incertae sedis</taxon>
        <taxon>Mucoromycota</taxon>
        <taxon>Glomeromycotina</taxon>
        <taxon>Glomeromycetes</taxon>
        <taxon>Glomerales</taxon>
        <taxon>Glomeraceae</taxon>
        <taxon>Rhizophagus</taxon>
    </lineage>
</organism>
<evidence type="ECO:0000313" key="2">
    <source>
        <dbReference type="Proteomes" id="UP000232722"/>
    </source>
</evidence>
<reference evidence="1 2" key="2">
    <citation type="submission" date="2017-09" db="EMBL/GenBank/DDBJ databases">
        <title>Extensive intraspecific genome diversity in a model arbuscular mycorrhizal fungus.</title>
        <authorList>
            <person name="Chen E.C."/>
            <person name="Morin E."/>
            <person name="Beaudet D."/>
            <person name="Noel J."/>
            <person name="Ndikumana S."/>
            <person name="Charron P."/>
            <person name="St-Onge C."/>
            <person name="Giorgi J."/>
            <person name="Grigoriev I.V."/>
            <person name="Roux C."/>
            <person name="Martin F.M."/>
            <person name="Corradi N."/>
        </authorList>
    </citation>
    <scope>NUCLEOTIDE SEQUENCE [LARGE SCALE GENOMIC DNA]</scope>
    <source>
        <strain evidence="1 2">A5</strain>
    </source>
</reference>
<reference evidence="1 2" key="1">
    <citation type="submission" date="2016-04" db="EMBL/GenBank/DDBJ databases">
        <title>Genome analyses suggest a sexual origin of heterokaryosis in a supposedly ancient asexual fungus.</title>
        <authorList>
            <person name="Ropars J."/>
            <person name="Sedzielewska K."/>
            <person name="Noel J."/>
            <person name="Charron P."/>
            <person name="Farinelli L."/>
            <person name="Marton T."/>
            <person name="Kruger M."/>
            <person name="Pelin A."/>
            <person name="Brachmann A."/>
            <person name="Corradi N."/>
        </authorList>
    </citation>
    <scope>NUCLEOTIDE SEQUENCE [LARGE SCALE GENOMIC DNA]</scope>
    <source>
        <strain evidence="1 2">A5</strain>
    </source>
</reference>
<proteinExistence type="predicted"/>
<dbReference type="Proteomes" id="UP000232722">
    <property type="component" value="Unassembled WGS sequence"/>
</dbReference>
<accession>A0A2N0P4I4</accession>
<dbReference type="VEuPathDB" id="FungiDB:RhiirA1_539356"/>
<protein>
    <submittedName>
        <fullName evidence="1">Uncharacterized protein</fullName>
    </submittedName>
</protein>
<sequence length="156" mass="18352">MSSQQNKVCKGCHVLRNYEEFLNKKGVALKKCLRCRNNIKTTRSTKNKPQYDVINSLTSLKNVNEFYEGENEELSLAFNIELSSFHDAILENNESDKENIEHEIGHRIINSISEDDGYSWVYYKKIQKENSFHIIYYCNCRIELGKRRAKHPDLDK</sequence>
<dbReference type="AlphaFoldDB" id="A0A2N0P4I4"/>
<evidence type="ECO:0000313" key="1">
    <source>
        <dbReference type="EMBL" id="PKC01735.1"/>
    </source>
</evidence>
<dbReference type="VEuPathDB" id="FungiDB:FUN_015941"/>
<dbReference type="EMBL" id="LLXJ01001528">
    <property type="protein sequence ID" value="PKC01735.1"/>
    <property type="molecule type" value="Genomic_DNA"/>
</dbReference>
<comment type="caution">
    <text evidence="1">The sequence shown here is derived from an EMBL/GenBank/DDBJ whole genome shotgun (WGS) entry which is preliminary data.</text>
</comment>
<dbReference type="VEuPathDB" id="FungiDB:RhiirFUN_018548"/>